<name>A0A1X7UY12_AMPQE</name>
<evidence type="ECO:0000259" key="17">
    <source>
        <dbReference type="Pfam" id="PF04678"/>
    </source>
</evidence>
<evidence type="ECO:0000256" key="16">
    <source>
        <dbReference type="SAM" id="Coils"/>
    </source>
</evidence>
<feature type="domain" description="Calcium uniporter protein C-terminal" evidence="17">
    <location>
        <begin position="89"/>
        <end position="292"/>
    </location>
</feature>
<comment type="subcellular location">
    <subcellularLocation>
        <location evidence="1 15">Mitochondrion inner membrane</location>
        <topology evidence="1 15">Multi-pass membrane protein</topology>
    </subcellularLocation>
</comment>
<sequence>MAASKRFLCFFSPPFRARGCSPGLMMNRSSLGFLKRRYSSGYGDNVQVFVRHGFPVLSLPLPSRREVCEFTIRPYLQNVGSLLNDIKVEDGGIDRVAVYSRDGQRVSQSTSLDLLLQGDFEIEINDTRHKIQVPEEVYSVPVEGERALSDVKNMIHKLYTSLNVDKHQLSKERELRKQLEEIRSELAPLESQCQELMEKSAKRTTYLSWGLLAYMCAQTGFFARLTFVNYSWDLMEPITYFVTYTTSILCFAYFVITRQDFVYPDWYSREKMKRVYSMAQTKKFDVERFNHLKDTMMKVEGEIERLHDPLQLNLPTPPIKPAPSNE</sequence>
<gene>
    <name evidence="18" type="primary">100641043</name>
</gene>
<keyword evidence="10 15" id="KW-0406">Ion transport</keyword>
<dbReference type="eggNOG" id="KOG2966">
    <property type="taxonomic scope" value="Eukaryota"/>
</dbReference>
<dbReference type="InterPro" id="IPR039055">
    <property type="entry name" value="MCU_fam"/>
</dbReference>
<dbReference type="GO" id="GO:0036444">
    <property type="term" value="P:calcium import into the mitochondrion"/>
    <property type="evidence" value="ECO:0007669"/>
    <property type="project" value="TreeGrafter"/>
</dbReference>
<organism evidence="18">
    <name type="scientific">Amphimedon queenslandica</name>
    <name type="common">Sponge</name>
    <dbReference type="NCBI Taxonomy" id="400682"/>
    <lineage>
        <taxon>Eukaryota</taxon>
        <taxon>Metazoa</taxon>
        <taxon>Porifera</taxon>
        <taxon>Demospongiae</taxon>
        <taxon>Heteroscleromorpha</taxon>
        <taxon>Haplosclerida</taxon>
        <taxon>Niphatidae</taxon>
        <taxon>Amphimedon</taxon>
    </lineage>
</organism>
<evidence type="ECO:0000256" key="2">
    <source>
        <dbReference type="ARBA" id="ARBA00005653"/>
    </source>
</evidence>
<dbReference type="Proteomes" id="UP000007879">
    <property type="component" value="Unassembled WGS sequence"/>
</dbReference>
<dbReference type="EnsemblMetazoa" id="Aqu2.1.32586_001">
    <property type="protein sequence ID" value="Aqu2.1.32586_001"/>
    <property type="gene ID" value="Aqu2.1.32586"/>
</dbReference>
<dbReference type="STRING" id="400682.A0A1X7UY12"/>
<dbReference type="InParanoid" id="A0A1X7UY12"/>
<feature type="coiled-coil region" evidence="16">
    <location>
        <begin position="172"/>
        <end position="199"/>
    </location>
</feature>
<evidence type="ECO:0000256" key="8">
    <source>
        <dbReference type="ARBA" id="ARBA00022837"/>
    </source>
</evidence>
<dbReference type="EnsemblMetazoa" id="XM_003386412.3">
    <property type="protein sequence ID" value="XP_003386460.1"/>
    <property type="gene ID" value="LOC100641043"/>
</dbReference>
<evidence type="ECO:0000256" key="7">
    <source>
        <dbReference type="ARBA" id="ARBA00022792"/>
    </source>
</evidence>
<proteinExistence type="inferred from homology"/>
<evidence type="ECO:0000313" key="19">
    <source>
        <dbReference type="Proteomes" id="UP000007879"/>
    </source>
</evidence>
<protein>
    <recommendedName>
        <fullName evidence="15">Calcium uniporter protein</fullName>
    </recommendedName>
</protein>
<evidence type="ECO:0000256" key="1">
    <source>
        <dbReference type="ARBA" id="ARBA00004448"/>
    </source>
</evidence>
<keyword evidence="13 15" id="KW-0407">Ion channel</keyword>
<dbReference type="KEGG" id="aqu:100641043"/>
<keyword evidence="19" id="KW-1185">Reference proteome</keyword>
<comment type="domain">
    <text evidence="15">The selectivity filter, in which calcium ions are arranged in single file, is composed of two acidic rings separated by one helical turn along the central axis of the channel pore.</text>
</comment>
<keyword evidence="6 15" id="KW-0812">Transmembrane</keyword>
<comment type="catalytic activity">
    <reaction evidence="14">
        <text>Ca(2+)(in) = Ca(2+)(out)</text>
        <dbReference type="Rhea" id="RHEA:29671"/>
        <dbReference type="ChEBI" id="CHEBI:29108"/>
    </reaction>
</comment>
<dbReference type="PANTHER" id="PTHR13462">
    <property type="entry name" value="CALCIUM UNIPORTER PROTEIN, MITOCHONDRIAL"/>
    <property type="match status" value="1"/>
</dbReference>
<dbReference type="InterPro" id="IPR006769">
    <property type="entry name" value="MCU_C"/>
</dbReference>
<evidence type="ECO:0000256" key="10">
    <source>
        <dbReference type="ARBA" id="ARBA00023065"/>
    </source>
</evidence>
<evidence type="ECO:0000256" key="13">
    <source>
        <dbReference type="ARBA" id="ARBA00023303"/>
    </source>
</evidence>
<dbReference type="AlphaFoldDB" id="A0A1X7UY12"/>
<dbReference type="GO" id="GO:0005262">
    <property type="term" value="F:calcium channel activity"/>
    <property type="evidence" value="ECO:0007669"/>
    <property type="project" value="UniProtKB-UniRule"/>
</dbReference>
<keyword evidence="8 15" id="KW-0106">Calcium</keyword>
<reference evidence="18" key="2">
    <citation type="submission" date="2017-05" db="UniProtKB">
        <authorList>
            <consortium name="EnsemblMetazoa"/>
        </authorList>
    </citation>
    <scope>IDENTIFICATION</scope>
</reference>
<feature type="transmembrane region" description="Helical" evidence="15">
    <location>
        <begin position="206"/>
        <end position="226"/>
    </location>
</feature>
<evidence type="ECO:0000256" key="14">
    <source>
        <dbReference type="ARBA" id="ARBA00036634"/>
    </source>
</evidence>
<evidence type="ECO:0000256" key="5">
    <source>
        <dbReference type="ARBA" id="ARBA00022673"/>
    </source>
</evidence>
<dbReference type="OrthoDB" id="278338at2759"/>
<keyword evidence="3 15" id="KW-0813">Transport</keyword>
<keyword evidence="9 15" id="KW-1133">Transmembrane helix</keyword>
<evidence type="ECO:0000256" key="9">
    <source>
        <dbReference type="ARBA" id="ARBA00022989"/>
    </source>
</evidence>
<dbReference type="Pfam" id="PF04678">
    <property type="entry name" value="MCU"/>
    <property type="match status" value="1"/>
</dbReference>
<comment type="function">
    <text evidence="15">Mitochondrial inner membrane calcium uniporter that mediates calcium uptake into mitochondria. Mitochondrial calcium homeostasis plays key roles in cellular physiology and regulates cell bioenergetics, cytoplasmic calcium signals and activation of cell death pathways.</text>
</comment>
<dbReference type="PANTHER" id="PTHR13462:SF10">
    <property type="entry name" value="CALCIUM UNIPORTER PROTEIN, MITOCHONDRIAL"/>
    <property type="match status" value="1"/>
</dbReference>
<comment type="similarity">
    <text evidence="2 15">Belongs to the MCU (TC 1.A.77) family.</text>
</comment>
<keyword evidence="12 15" id="KW-0472">Membrane</keyword>
<dbReference type="OMA" id="DDIYVEY"/>
<dbReference type="GO" id="GO:0051560">
    <property type="term" value="P:mitochondrial calcium ion homeostasis"/>
    <property type="evidence" value="ECO:0007669"/>
    <property type="project" value="UniProtKB-UniRule"/>
</dbReference>
<dbReference type="GO" id="GO:0015292">
    <property type="term" value="F:uniporter activity"/>
    <property type="evidence" value="ECO:0007669"/>
    <property type="project" value="UniProtKB-UniRule"/>
</dbReference>
<accession>A0A1X7UY12</accession>
<reference evidence="19" key="1">
    <citation type="journal article" date="2010" name="Nature">
        <title>The Amphimedon queenslandica genome and the evolution of animal complexity.</title>
        <authorList>
            <person name="Srivastava M."/>
            <person name="Simakov O."/>
            <person name="Chapman J."/>
            <person name="Fahey B."/>
            <person name="Gauthier M.E."/>
            <person name="Mitros T."/>
            <person name="Richards G.S."/>
            <person name="Conaco C."/>
            <person name="Dacre M."/>
            <person name="Hellsten U."/>
            <person name="Larroux C."/>
            <person name="Putnam N.H."/>
            <person name="Stanke M."/>
            <person name="Adamska M."/>
            <person name="Darling A."/>
            <person name="Degnan S.M."/>
            <person name="Oakley T.H."/>
            <person name="Plachetzki D.C."/>
            <person name="Zhai Y."/>
            <person name="Adamski M."/>
            <person name="Calcino A."/>
            <person name="Cummins S.F."/>
            <person name="Goodstein D.M."/>
            <person name="Harris C."/>
            <person name="Jackson D.J."/>
            <person name="Leys S.P."/>
            <person name="Shu S."/>
            <person name="Woodcroft B.J."/>
            <person name="Vervoort M."/>
            <person name="Kosik K.S."/>
            <person name="Manning G."/>
            <person name="Degnan B.M."/>
            <person name="Rokhsar D.S."/>
        </authorList>
    </citation>
    <scope>NUCLEOTIDE SEQUENCE [LARGE SCALE GENOMIC DNA]</scope>
</reference>
<feature type="transmembrane region" description="Helical" evidence="15">
    <location>
        <begin position="238"/>
        <end position="256"/>
    </location>
</feature>
<keyword evidence="16" id="KW-0175">Coiled coil</keyword>
<evidence type="ECO:0000256" key="6">
    <source>
        <dbReference type="ARBA" id="ARBA00022692"/>
    </source>
</evidence>
<keyword evidence="4 15" id="KW-0109">Calcium transport</keyword>
<evidence type="ECO:0000256" key="3">
    <source>
        <dbReference type="ARBA" id="ARBA00022448"/>
    </source>
</evidence>
<keyword evidence="7 15" id="KW-0999">Mitochondrion inner membrane</keyword>
<evidence type="ECO:0000256" key="4">
    <source>
        <dbReference type="ARBA" id="ARBA00022568"/>
    </source>
</evidence>
<evidence type="ECO:0000256" key="15">
    <source>
        <dbReference type="RuleBase" id="RU367035"/>
    </source>
</evidence>
<evidence type="ECO:0000256" key="11">
    <source>
        <dbReference type="ARBA" id="ARBA00023128"/>
    </source>
</evidence>
<evidence type="ECO:0000256" key="12">
    <source>
        <dbReference type="ARBA" id="ARBA00023136"/>
    </source>
</evidence>
<keyword evidence="5 15" id="KW-0107">Calcium channel</keyword>
<dbReference type="GO" id="GO:1990246">
    <property type="term" value="C:uniplex complex"/>
    <property type="evidence" value="ECO:0007669"/>
    <property type="project" value="TreeGrafter"/>
</dbReference>
<evidence type="ECO:0000313" key="18">
    <source>
        <dbReference type="EnsemblMetazoa" id="Aqu2.1.32586_001"/>
    </source>
</evidence>
<keyword evidence="11 15" id="KW-0496">Mitochondrion</keyword>